<comment type="caution">
    <text evidence="1">The sequence shown here is derived from an EMBL/GenBank/DDBJ whole genome shotgun (WGS) entry which is preliminary data.</text>
</comment>
<sequence>MPAAQGNDLDRDSIRPVVAYHGPAKTWIDEEQNSAARHTSVARPSCRKHFGWISRRIYYQLQQCQTFVEDLSRLCSEYILPKRWTRLC</sequence>
<keyword evidence="2" id="KW-1185">Reference proteome</keyword>
<gene>
    <name evidence="1" type="ORF">O9K51_06273</name>
</gene>
<proteinExistence type="predicted"/>
<organism evidence="1 2">
    <name type="scientific">Purpureocillium lavendulum</name>
    <dbReference type="NCBI Taxonomy" id="1247861"/>
    <lineage>
        <taxon>Eukaryota</taxon>
        <taxon>Fungi</taxon>
        <taxon>Dikarya</taxon>
        <taxon>Ascomycota</taxon>
        <taxon>Pezizomycotina</taxon>
        <taxon>Sordariomycetes</taxon>
        <taxon>Hypocreomycetidae</taxon>
        <taxon>Hypocreales</taxon>
        <taxon>Ophiocordycipitaceae</taxon>
        <taxon>Purpureocillium</taxon>
    </lineage>
</organism>
<protein>
    <submittedName>
        <fullName evidence="1">Uncharacterized protein</fullName>
    </submittedName>
</protein>
<dbReference type="AlphaFoldDB" id="A0AB34FMV6"/>
<accession>A0AB34FMV6</accession>
<name>A0AB34FMV6_9HYPO</name>
<dbReference type="Proteomes" id="UP001163105">
    <property type="component" value="Unassembled WGS sequence"/>
</dbReference>
<evidence type="ECO:0000313" key="2">
    <source>
        <dbReference type="Proteomes" id="UP001163105"/>
    </source>
</evidence>
<dbReference type="EMBL" id="JAQHRD010000005">
    <property type="protein sequence ID" value="KAJ6440483.1"/>
    <property type="molecule type" value="Genomic_DNA"/>
</dbReference>
<evidence type="ECO:0000313" key="1">
    <source>
        <dbReference type="EMBL" id="KAJ6440483.1"/>
    </source>
</evidence>
<reference evidence="1" key="1">
    <citation type="submission" date="2023-01" db="EMBL/GenBank/DDBJ databases">
        <title>The growth and conidiation of Purpureocillium lavendulum are regulated by nitrogen source and histone H3K14 acetylation.</title>
        <authorList>
            <person name="Tang P."/>
            <person name="Han J."/>
            <person name="Zhang C."/>
            <person name="Tang P."/>
            <person name="Qi F."/>
            <person name="Zhang K."/>
            <person name="Liang L."/>
        </authorList>
    </citation>
    <scope>NUCLEOTIDE SEQUENCE</scope>
    <source>
        <strain evidence="1">YMF1.00683</strain>
    </source>
</reference>